<evidence type="ECO:0000313" key="1">
    <source>
        <dbReference type="EMBL" id="CAD1819622.1"/>
    </source>
</evidence>
<accession>A0A6V7NM05</accession>
<organism evidence="1">
    <name type="scientific">Ananas comosus var. bracteatus</name>
    <name type="common">red pineapple</name>
    <dbReference type="NCBI Taxonomy" id="296719"/>
    <lineage>
        <taxon>Eukaryota</taxon>
        <taxon>Viridiplantae</taxon>
        <taxon>Streptophyta</taxon>
        <taxon>Embryophyta</taxon>
        <taxon>Tracheophyta</taxon>
        <taxon>Spermatophyta</taxon>
        <taxon>Magnoliopsida</taxon>
        <taxon>Liliopsida</taxon>
        <taxon>Poales</taxon>
        <taxon>Bromeliaceae</taxon>
        <taxon>Bromelioideae</taxon>
        <taxon>Ananas</taxon>
    </lineage>
</organism>
<protein>
    <submittedName>
        <fullName evidence="1">Uncharacterized protein</fullName>
    </submittedName>
</protein>
<gene>
    <name evidence="1" type="ORF">CB5_LOCUS2833</name>
</gene>
<dbReference type="EMBL" id="LR862139">
    <property type="protein sequence ID" value="CAD1819622.1"/>
    <property type="molecule type" value="Genomic_DNA"/>
</dbReference>
<sequence length="122" mass="13791">MAKSAYDSRRWIPMGRNSVTFEKGFRGVRRCGTVIEDAASDLEGYTRRGGAKMKMKEGYHSTFLSTIASFKRMGGCINLLPGSVSREEIHRRNDWLVGAGPEDLNRVGQLLDHLHKWCKMPC</sequence>
<name>A0A6V7NM05_ANACO</name>
<proteinExistence type="predicted"/>
<reference evidence="1" key="1">
    <citation type="submission" date="2020-07" db="EMBL/GenBank/DDBJ databases">
        <authorList>
            <person name="Lin J."/>
        </authorList>
    </citation>
    <scope>NUCLEOTIDE SEQUENCE</scope>
</reference>
<dbReference type="AlphaFoldDB" id="A0A6V7NM05"/>